<dbReference type="Proteomes" id="UP000094065">
    <property type="component" value="Unassembled WGS sequence"/>
</dbReference>
<protein>
    <submittedName>
        <fullName evidence="1">Uncharacterized protein</fullName>
    </submittedName>
</protein>
<keyword evidence="2" id="KW-1185">Reference proteome</keyword>
<evidence type="ECO:0000313" key="1">
    <source>
        <dbReference type="EMBL" id="ODN75470.1"/>
    </source>
</evidence>
<dbReference type="RefSeq" id="XP_018991120.1">
    <property type="nucleotide sequence ID" value="XM_019141145.1"/>
</dbReference>
<organism evidence="1 2">
    <name type="scientific">Cryptococcus amylolentus CBS 6039</name>
    <dbReference type="NCBI Taxonomy" id="1295533"/>
    <lineage>
        <taxon>Eukaryota</taxon>
        <taxon>Fungi</taxon>
        <taxon>Dikarya</taxon>
        <taxon>Basidiomycota</taxon>
        <taxon>Agaricomycotina</taxon>
        <taxon>Tremellomycetes</taxon>
        <taxon>Tremellales</taxon>
        <taxon>Cryptococcaceae</taxon>
        <taxon>Cryptococcus</taxon>
    </lineage>
</organism>
<proteinExistence type="predicted"/>
<dbReference type="RefSeq" id="XP_018991119.1">
    <property type="nucleotide sequence ID" value="XM_019141144.1"/>
</dbReference>
<dbReference type="RefSeq" id="XP_018991121.1">
    <property type="nucleotide sequence ID" value="XM_019141146.1"/>
</dbReference>
<gene>
    <name evidence="1" type="ORF">L202_06606</name>
</gene>
<evidence type="ECO:0000313" key="2">
    <source>
        <dbReference type="Proteomes" id="UP000094065"/>
    </source>
</evidence>
<name>A0A1E3HGJ2_9TREE</name>
<dbReference type="EMBL" id="AWGJ01000010">
    <property type="protein sequence ID" value="ODN75471.1"/>
    <property type="molecule type" value="Genomic_DNA"/>
</dbReference>
<dbReference type="GeneID" id="30157915"/>
<reference evidence="1 2" key="1">
    <citation type="submission" date="2016-06" db="EMBL/GenBank/DDBJ databases">
        <title>Evolution of pathogenesis and genome organization in the Tremellales.</title>
        <authorList>
            <person name="Cuomo C."/>
            <person name="Litvintseva A."/>
            <person name="Heitman J."/>
            <person name="Chen Y."/>
            <person name="Sun S."/>
            <person name="Springer D."/>
            <person name="Dromer F."/>
            <person name="Young S."/>
            <person name="Zeng Q."/>
            <person name="Chapman S."/>
            <person name="Gujja S."/>
            <person name="Saif S."/>
            <person name="Birren B."/>
        </authorList>
    </citation>
    <scope>NUCLEOTIDE SEQUENCE [LARGE SCALE GENOMIC DNA]</scope>
    <source>
        <strain evidence="1 2">CBS 6039</strain>
    </source>
</reference>
<accession>A0A1E3HGJ2</accession>
<sequence length="113" mass="11899">MVSANAFMLNAPPCPFGESSNCRPLATLRAYLGSGSRVPSLVSSSYAISVSCLLGNVSPSCRKSAQCNGSRCLLSSFVHTLRWLSCLCLYAHTVSLSSFCPTLDTSAGACRQP</sequence>
<dbReference type="AlphaFoldDB" id="A0A1E3HGJ2"/>
<dbReference type="EMBL" id="AWGJ01000010">
    <property type="protein sequence ID" value="ODN75470.1"/>
    <property type="molecule type" value="Genomic_DNA"/>
</dbReference>
<dbReference type="EMBL" id="AWGJ01000010">
    <property type="protein sequence ID" value="ODN75469.1"/>
    <property type="molecule type" value="Genomic_DNA"/>
</dbReference>
<comment type="caution">
    <text evidence="1">The sequence shown here is derived from an EMBL/GenBank/DDBJ whole genome shotgun (WGS) entry which is preliminary data.</text>
</comment>